<dbReference type="Proteomes" id="UP000035740">
    <property type="component" value="Unassembled WGS sequence"/>
</dbReference>
<dbReference type="Gramene" id="KMS97094">
    <property type="protein sequence ID" value="KMS97094"/>
    <property type="gene ID" value="BVRB_7g178760"/>
</dbReference>
<reference evidence="1 2" key="1">
    <citation type="journal article" date="2014" name="Nature">
        <title>The genome of the recently domesticated crop plant sugar beet (Beta vulgaris).</title>
        <authorList>
            <person name="Dohm J.C."/>
            <person name="Minoche A.E."/>
            <person name="Holtgrawe D."/>
            <person name="Capella-Gutierrez S."/>
            <person name="Zakrzewski F."/>
            <person name="Tafer H."/>
            <person name="Rupp O."/>
            <person name="Sorensen T.R."/>
            <person name="Stracke R."/>
            <person name="Reinhardt R."/>
            <person name="Goesmann A."/>
            <person name="Kraft T."/>
            <person name="Schulz B."/>
            <person name="Stadler P.F."/>
            <person name="Schmidt T."/>
            <person name="Gabaldon T."/>
            <person name="Lehrach H."/>
            <person name="Weisshaar B."/>
            <person name="Himmelbauer H."/>
        </authorList>
    </citation>
    <scope>NUCLEOTIDE SEQUENCE [LARGE SCALE GENOMIC DNA]</scope>
    <source>
        <tissue evidence="1">Taproot</tissue>
    </source>
</reference>
<proteinExistence type="predicted"/>
<dbReference type="AlphaFoldDB" id="A0A0J8B780"/>
<evidence type="ECO:0000313" key="2">
    <source>
        <dbReference type="Proteomes" id="UP000035740"/>
    </source>
</evidence>
<gene>
    <name evidence="1" type="ORF">BVRB_7g178760</name>
</gene>
<name>A0A0J8B780_BETVV</name>
<protein>
    <submittedName>
        <fullName evidence="1">Uncharacterized protein</fullName>
    </submittedName>
</protein>
<sequence length="93" mass="10414">MDSQPISEAESKHGRHCSIGVAAVVETFCDKPNSLLYCGSNISCYWHLTLSLQAHCHQNLFWSIIEDSGAHDDILDHENYMLLYTVGGITRFA</sequence>
<organism evidence="1 2">
    <name type="scientific">Beta vulgaris subsp. vulgaris</name>
    <name type="common">Beet</name>
    <dbReference type="NCBI Taxonomy" id="3555"/>
    <lineage>
        <taxon>Eukaryota</taxon>
        <taxon>Viridiplantae</taxon>
        <taxon>Streptophyta</taxon>
        <taxon>Embryophyta</taxon>
        <taxon>Tracheophyta</taxon>
        <taxon>Spermatophyta</taxon>
        <taxon>Magnoliopsida</taxon>
        <taxon>eudicotyledons</taxon>
        <taxon>Gunneridae</taxon>
        <taxon>Pentapetalae</taxon>
        <taxon>Caryophyllales</taxon>
        <taxon>Chenopodiaceae</taxon>
        <taxon>Betoideae</taxon>
        <taxon>Beta</taxon>
    </lineage>
</organism>
<keyword evidence="2" id="KW-1185">Reference proteome</keyword>
<evidence type="ECO:0000313" key="1">
    <source>
        <dbReference type="EMBL" id="KMS97094.1"/>
    </source>
</evidence>
<accession>A0A0J8B780</accession>
<dbReference type="EMBL" id="KQ090341">
    <property type="protein sequence ID" value="KMS97094.1"/>
    <property type="molecule type" value="Genomic_DNA"/>
</dbReference>